<accession>A0A1G9L8S5</accession>
<feature type="domain" description="Glycosyltransferase 2-like" evidence="4">
    <location>
        <begin position="6"/>
        <end position="161"/>
    </location>
</feature>
<dbReference type="AlphaFoldDB" id="A0A1G9L8S5"/>
<dbReference type="Pfam" id="PF00535">
    <property type="entry name" value="Glycos_transf_2"/>
    <property type="match status" value="1"/>
</dbReference>
<dbReference type="InterPro" id="IPR001173">
    <property type="entry name" value="Glyco_trans_2-like"/>
</dbReference>
<evidence type="ECO:0000256" key="3">
    <source>
        <dbReference type="ARBA" id="ARBA00022679"/>
    </source>
</evidence>
<evidence type="ECO:0000313" key="6">
    <source>
        <dbReference type="Proteomes" id="UP000198901"/>
    </source>
</evidence>
<sequence>MHTLAIVILNYNGKKYLEKFLPSVLKHSHGYPVYVADNDSTDDSVDFLHQYYPEIRQIHFPLNHGYAQGYNEALKEVNATYYCLLNSDIEVTEGWLTPLLDLIESNPVIAAVQPKILDYNRQNYFEHAGGVGGFLDVLGYPFTRGRLFDTREEDKGQYNTPPIRCFWASGACMIVRSEAYHQLGGFDGDFFAHMEEIDLCWRFHLAGLEVWASGDSVVYHVGGGTLDYQSPRKTFLNFHNSLAMLYKNLPDNRLAGVIFLRLVLDGVAGIYFLVSGFPKHCWAVARAHFAFYARWAGWRRKRRALAPLRENGTVIPLYGRSILRAYFLQGIKTYSALPPDDSLFS</sequence>
<dbReference type="STRING" id="563176.SAMN04488090_1312"/>
<dbReference type="OrthoDB" id="9771846at2"/>
<evidence type="ECO:0000256" key="1">
    <source>
        <dbReference type="ARBA" id="ARBA00006739"/>
    </source>
</evidence>
<dbReference type="GO" id="GO:0016757">
    <property type="term" value="F:glycosyltransferase activity"/>
    <property type="evidence" value="ECO:0007669"/>
    <property type="project" value="UniProtKB-KW"/>
</dbReference>
<proteinExistence type="inferred from homology"/>
<evidence type="ECO:0000259" key="4">
    <source>
        <dbReference type="Pfam" id="PF00535"/>
    </source>
</evidence>
<evidence type="ECO:0000313" key="5">
    <source>
        <dbReference type="EMBL" id="SDL58157.1"/>
    </source>
</evidence>
<name>A0A1G9L8S5_9BACT</name>
<dbReference type="PANTHER" id="PTHR43179:SF12">
    <property type="entry name" value="GALACTOFURANOSYLTRANSFERASE GLFT2"/>
    <property type="match status" value="1"/>
</dbReference>
<dbReference type="SUPFAM" id="SSF53448">
    <property type="entry name" value="Nucleotide-diphospho-sugar transferases"/>
    <property type="match status" value="1"/>
</dbReference>
<dbReference type="EMBL" id="FNGS01000002">
    <property type="protein sequence ID" value="SDL58157.1"/>
    <property type="molecule type" value="Genomic_DNA"/>
</dbReference>
<keyword evidence="6" id="KW-1185">Reference proteome</keyword>
<dbReference type="PANTHER" id="PTHR43179">
    <property type="entry name" value="RHAMNOSYLTRANSFERASE WBBL"/>
    <property type="match status" value="1"/>
</dbReference>
<dbReference type="CDD" id="cd04186">
    <property type="entry name" value="GT_2_like_c"/>
    <property type="match status" value="1"/>
</dbReference>
<organism evidence="5 6">
    <name type="scientific">Siphonobacter aquaeclarae</name>
    <dbReference type="NCBI Taxonomy" id="563176"/>
    <lineage>
        <taxon>Bacteria</taxon>
        <taxon>Pseudomonadati</taxon>
        <taxon>Bacteroidota</taxon>
        <taxon>Cytophagia</taxon>
        <taxon>Cytophagales</taxon>
        <taxon>Cytophagaceae</taxon>
        <taxon>Siphonobacter</taxon>
    </lineage>
</organism>
<evidence type="ECO:0000256" key="2">
    <source>
        <dbReference type="ARBA" id="ARBA00022676"/>
    </source>
</evidence>
<dbReference type="Proteomes" id="UP000198901">
    <property type="component" value="Unassembled WGS sequence"/>
</dbReference>
<keyword evidence="2" id="KW-0328">Glycosyltransferase</keyword>
<gene>
    <name evidence="5" type="ORF">SAMN04488090_1312</name>
</gene>
<comment type="similarity">
    <text evidence="1">Belongs to the glycosyltransferase 2 family.</text>
</comment>
<protein>
    <recommendedName>
        <fullName evidence="4">Glycosyltransferase 2-like domain-containing protein</fullName>
    </recommendedName>
</protein>
<dbReference type="InterPro" id="IPR029044">
    <property type="entry name" value="Nucleotide-diphossugar_trans"/>
</dbReference>
<keyword evidence="3" id="KW-0808">Transferase</keyword>
<reference evidence="5 6" key="1">
    <citation type="submission" date="2016-10" db="EMBL/GenBank/DDBJ databases">
        <authorList>
            <person name="de Groot N.N."/>
        </authorList>
    </citation>
    <scope>NUCLEOTIDE SEQUENCE [LARGE SCALE GENOMIC DNA]</scope>
    <source>
        <strain evidence="5 6">DSM 21668</strain>
    </source>
</reference>
<dbReference type="RefSeq" id="WP_093199304.1">
    <property type="nucleotide sequence ID" value="NZ_FNGS01000002.1"/>
</dbReference>
<dbReference type="Gene3D" id="3.90.550.10">
    <property type="entry name" value="Spore Coat Polysaccharide Biosynthesis Protein SpsA, Chain A"/>
    <property type="match status" value="1"/>
</dbReference>